<dbReference type="GO" id="GO:0004467">
    <property type="term" value="F:long-chain fatty acid-CoA ligase activity"/>
    <property type="evidence" value="ECO:0007669"/>
    <property type="project" value="TreeGrafter"/>
</dbReference>
<dbReference type="SUPFAM" id="SSF56801">
    <property type="entry name" value="Acetyl-CoA synthetase-like"/>
    <property type="match status" value="1"/>
</dbReference>
<accession>A0AAE8MWW7</accession>
<comment type="caution">
    <text evidence="1">The sequence shown here is derived from an EMBL/GenBank/DDBJ whole genome shotgun (WGS) entry which is preliminary data.</text>
</comment>
<dbReference type="PANTHER" id="PTHR43272:SF11">
    <property type="entry name" value="AMP-DEPENDENT SYNTHETASE_LIGASE DOMAIN-CONTAINING PROTEIN"/>
    <property type="match status" value="1"/>
</dbReference>
<protein>
    <recommendedName>
        <fullName evidence="3">AMP-dependent synthetase/ligase domain-containing protein</fullName>
    </recommendedName>
</protein>
<sequence>MGAFDNIMVSLDESLTSPLAQWNIYTTALAGLLAAGVTYAVATGVEPDTHPLRLARQSLPNMVRQEGESAFYRSAELGGGELRRGLEVRKKGESKWARGRDGDLRDVWRAVVEGDEAGARGKLLTIHGTEKVKEHSIEDITRQINLIGQHISHHGGIRVAIYLPNSIELLVTLFACSFYPNLTTILIPFDVTADSLVSMLRRSAADTVIAAPGTFSFDSVVKTYPALRNLIWVVDDGSAHMDWNEVPEGTGGSVNVATWREIVDETPVDIGRELPEEGGEPKDIVTFWQGKPGTLEEMVRFTQANIVAGMAGILGSVPTNQRMGPTDVLLPADSLTSAYTLVVTLTGLFCHASVALNSVAGRSTDLVLATQGLTPTILVASPKSLAKIHAESAAKLDSAILSAAHRSLLRTLAQGALPSPTSLAARSTASARPALGTSPSRLRLVYVGARASGEDATLSEAQLADLRVFLGARIVYALTAARVAGAVAQTWAFDYRVSGEGGGSHFGPPTVSTEIILRDSGAYKVTDEKVEGEIIAKGPAVAGGEAALGIIGRIRKDNTLALV</sequence>
<dbReference type="Proteomes" id="UP001187682">
    <property type="component" value="Unassembled WGS sequence"/>
</dbReference>
<proteinExistence type="predicted"/>
<dbReference type="Gene3D" id="3.40.50.12780">
    <property type="entry name" value="N-terminal domain of ligase-like"/>
    <property type="match status" value="1"/>
</dbReference>
<dbReference type="AlphaFoldDB" id="A0AAE8MWW7"/>
<evidence type="ECO:0000313" key="1">
    <source>
        <dbReference type="EMBL" id="SPO00773.1"/>
    </source>
</evidence>
<dbReference type="InterPro" id="IPR042099">
    <property type="entry name" value="ANL_N_sf"/>
</dbReference>
<dbReference type="EMBL" id="ONZQ02000004">
    <property type="protein sequence ID" value="SPO00773.1"/>
    <property type="molecule type" value="Genomic_DNA"/>
</dbReference>
<dbReference type="GO" id="GO:0016020">
    <property type="term" value="C:membrane"/>
    <property type="evidence" value="ECO:0007669"/>
    <property type="project" value="TreeGrafter"/>
</dbReference>
<evidence type="ECO:0000313" key="2">
    <source>
        <dbReference type="Proteomes" id="UP001187682"/>
    </source>
</evidence>
<gene>
    <name evidence="1" type="ORF">DNG_03521</name>
</gene>
<reference evidence="1" key="1">
    <citation type="submission" date="2018-03" db="EMBL/GenBank/DDBJ databases">
        <authorList>
            <person name="Guldener U."/>
        </authorList>
    </citation>
    <scope>NUCLEOTIDE SEQUENCE</scope>
</reference>
<dbReference type="GO" id="GO:0005783">
    <property type="term" value="C:endoplasmic reticulum"/>
    <property type="evidence" value="ECO:0007669"/>
    <property type="project" value="TreeGrafter"/>
</dbReference>
<organism evidence="1 2">
    <name type="scientific">Cephalotrichum gorgonifer</name>
    <dbReference type="NCBI Taxonomy" id="2041049"/>
    <lineage>
        <taxon>Eukaryota</taxon>
        <taxon>Fungi</taxon>
        <taxon>Dikarya</taxon>
        <taxon>Ascomycota</taxon>
        <taxon>Pezizomycotina</taxon>
        <taxon>Sordariomycetes</taxon>
        <taxon>Hypocreomycetidae</taxon>
        <taxon>Microascales</taxon>
        <taxon>Microascaceae</taxon>
        <taxon>Cephalotrichum</taxon>
    </lineage>
</organism>
<evidence type="ECO:0008006" key="3">
    <source>
        <dbReference type="Google" id="ProtNLM"/>
    </source>
</evidence>
<keyword evidence="2" id="KW-1185">Reference proteome</keyword>
<name>A0AAE8MWW7_9PEZI</name>
<dbReference type="PANTHER" id="PTHR43272">
    <property type="entry name" value="LONG-CHAIN-FATTY-ACID--COA LIGASE"/>
    <property type="match status" value="1"/>
</dbReference>